<reference evidence="1 2" key="1">
    <citation type="journal article" date="2022" name="Plant J.">
        <title>Chromosome-level genome of Camellia lanceoleosa provides a valuable resource for understanding genome evolution and self-incompatibility.</title>
        <authorList>
            <person name="Gong W."/>
            <person name="Xiao S."/>
            <person name="Wang L."/>
            <person name="Liao Z."/>
            <person name="Chang Y."/>
            <person name="Mo W."/>
            <person name="Hu G."/>
            <person name="Li W."/>
            <person name="Zhao G."/>
            <person name="Zhu H."/>
            <person name="Hu X."/>
            <person name="Ji K."/>
            <person name="Xiang X."/>
            <person name="Song Q."/>
            <person name="Yuan D."/>
            <person name="Jin S."/>
            <person name="Zhang L."/>
        </authorList>
    </citation>
    <scope>NUCLEOTIDE SEQUENCE [LARGE SCALE GENOMIC DNA]</scope>
    <source>
        <strain evidence="1">SQ_2022a</strain>
    </source>
</reference>
<keyword evidence="1" id="KW-0675">Receptor</keyword>
<accession>A0ACC0HLT0</accession>
<gene>
    <name evidence="1" type="ORF">LOK49_LG05G03382</name>
</gene>
<comment type="caution">
    <text evidence="1">The sequence shown here is derived from an EMBL/GenBank/DDBJ whole genome shotgun (WGS) entry which is preliminary data.</text>
</comment>
<protein>
    <submittedName>
        <fullName evidence="1">Receptor protein kinase ZmPK1</fullName>
    </submittedName>
</protein>
<keyword evidence="2" id="KW-1185">Reference proteome</keyword>
<evidence type="ECO:0000313" key="2">
    <source>
        <dbReference type="Proteomes" id="UP001060215"/>
    </source>
</evidence>
<keyword evidence="1" id="KW-0418">Kinase</keyword>
<evidence type="ECO:0000313" key="1">
    <source>
        <dbReference type="EMBL" id="KAI8013969.1"/>
    </source>
</evidence>
<proteinExistence type="predicted"/>
<dbReference type="EMBL" id="CM045761">
    <property type="protein sequence ID" value="KAI8013969.1"/>
    <property type="molecule type" value="Genomic_DNA"/>
</dbReference>
<sequence>MYSLDEKNKIWNVTWQAKSQPCKIHGIYGPNSLCTYVLHEKSGRRCSCIPGYKIKNKTNQSLGCKPDFNLSCNGSEVGFLQLPYVEFYGYDIRFDSNYTSRGVRMNAYKDATAMGFNTDLTKFVAQQKLQETQRNGSLQFMVWFASAIGGVKIICICLVLYLLYRNCQNSSATTQSYLQVATGLRKFTYDELKKATHKFGEEIGKGSGDMVYKGVLSNRRVATIKRLNEANQGEDEFLAEVSTSGRVNHKNLIEVWGYCVDGKHRLLVYEYMERRSLAENLTSNTLD</sequence>
<organism evidence="1 2">
    <name type="scientific">Camellia lanceoleosa</name>
    <dbReference type="NCBI Taxonomy" id="1840588"/>
    <lineage>
        <taxon>Eukaryota</taxon>
        <taxon>Viridiplantae</taxon>
        <taxon>Streptophyta</taxon>
        <taxon>Embryophyta</taxon>
        <taxon>Tracheophyta</taxon>
        <taxon>Spermatophyta</taxon>
        <taxon>Magnoliopsida</taxon>
        <taxon>eudicotyledons</taxon>
        <taxon>Gunneridae</taxon>
        <taxon>Pentapetalae</taxon>
        <taxon>asterids</taxon>
        <taxon>Ericales</taxon>
        <taxon>Theaceae</taxon>
        <taxon>Camellia</taxon>
    </lineage>
</organism>
<name>A0ACC0HLT0_9ERIC</name>
<dbReference type="Proteomes" id="UP001060215">
    <property type="component" value="Chromosome 4"/>
</dbReference>
<keyword evidence="1" id="KW-0808">Transferase</keyword>